<dbReference type="Gene3D" id="3.40.50.300">
    <property type="entry name" value="P-loop containing nucleotide triphosphate hydrolases"/>
    <property type="match status" value="1"/>
</dbReference>
<accession>A0ABU5TC83</accession>
<proteinExistence type="predicted"/>
<reference evidence="2 3" key="1">
    <citation type="submission" date="2023-12" db="EMBL/GenBank/DDBJ databases">
        <title>Sinomonas terricola sp. nov, isolated from litchi orchard soil in Guangdong, PR China.</title>
        <authorList>
            <person name="Jiaxin W."/>
            <person name="Yang Z."/>
            <person name="Honghui Z."/>
        </authorList>
    </citation>
    <scope>NUCLEOTIDE SEQUENCE [LARGE SCALE GENOMIC DNA]</scope>
    <source>
        <strain evidence="2 3">JGH33</strain>
    </source>
</reference>
<organism evidence="2 3">
    <name type="scientific">Sinomonas terricola</name>
    <dbReference type="NCBI Taxonomy" id="3110330"/>
    <lineage>
        <taxon>Bacteria</taxon>
        <taxon>Bacillati</taxon>
        <taxon>Actinomycetota</taxon>
        <taxon>Actinomycetes</taxon>
        <taxon>Micrococcales</taxon>
        <taxon>Micrococcaceae</taxon>
        <taxon>Sinomonas</taxon>
    </lineage>
</organism>
<keyword evidence="3" id="KW-1185">Reference proteome</keyword>
<dbReference type="PANTHER" id="PTHR13696:SF99">
    <property type="entry name" value="COBYRINIC ACID AC-DIAMIDE SYNTHASE"/>
    <property type="match status" value="1"/>
</dbReference>
<evidence type="ECO:0000259" key="1">
    <source>
        <dbReference type="Pfam" id="PF13614"/>
    </source>
</evidence>
<comment type="caution">
    <text evidence="2">The sequence shown here is derived from an EMBL/GenBank/DDBJ whole genome shotgun (WGS) entry which is preliminary data.</text>
</comment>
<dbReference type="SUPFAM" id="SSF52540">
    <property type="entry name" value="P-loop containing nucleoside triphosphate hydrolases"/>
    <property type="match status" value="1"/>
</dbReference>
<dbReference type="InterPro" id="IPR025669">
    <property type="entry name" value="AAA_dom"/>
</dbReference>
<dbReference type="RefSeq" id="WP_323281203.1">
    <property type="nucleotide sequence ID" value="NZ_JAYGGQ010000026.1"/>
</dbReference>
<feature type="domain" description="AAA" evidence="1">
    <location>
        <begin position="26"/>
        <end position="200"/>
    </location>
</feature>
<sequence length="323" mass="34192">MDSTPTQSVRSSSALFPDDVLEACRRTVCIANGKGGVGKTTLTTNLSTVLAEAGYKTLVVDLDAQGNVAVNLGYIDDERYDDGQALARAVQFGEAPVPTTGVRENLDVLSGGEHTSRLLDILHGDALRGGKMRGGVARALAKVAQDYDLIFIDTPPSDAGYTAVEEAMLASRWILAPVRPEPKSLKGLESLARRVTNVNTLNPFVALLGVVLFGVPTGATRVEKRPREILGQSLEGIAPVFEAKIRNVVAADADATFRGESAHELAQEVKTQAPFWERLKNPGKGGPQLAASAGSLAEDYMALAEQIVAELSAQEAALEEAKA</sequence>
<dbReference type="InterPro" id="IPR027417">
    <property type="entry name" value="P-loop_NTPase"/>
</dbReference>
<dbReference type="CDD" id="cd02042">
    <property type="entry name" value="ParAB_family"/>
    <property type="match status" value="1"/>
</dbReference>
<dbReference type="Pfam" id="PF13614">
    <property type="entry name" value="AAA_31"/>
    <property type="match status" value="1"/>
</dbReference>
<dbReference type="Proteomes" id="UP001304769">
    <property type="component" value="Unassembled WGS sequence"/>
</dbReference>
<dbReference type="EMBL" id="JAYGGQ010000026">
    <property type="protein sequence ID" value="MEA5457291.1"/>
    <property type="molecule type" value="Genomic_DNA"/>
</dbReference>
<dbReference type="PANTHER" id="PTHR13696">
    <property type="entry name" value="P-LOOP CONTAINING NUCLEOSIDE TRIPHOSPHATE HYDROLASE"/>
    <property type="match status" value="1"/>
</dbReference>
<evidence type="ECO:0000313" key="3">
    <source>
        <dbReference type="Proteomes" id="UP001304769"/>
    </source>
</evidence>
<gene>
    <name evidence="2" type="ORF">SPF06_21450</name>
</gene>
<name>A0ABU5TC83_9MICC</name>
<evidence type="ECO:0000313" key="2">
    <source>
        <dbReference type="EMBL" id="MEA5457291.1"/>
    </source>
</evidence>
<dbReference type="InterPro" id="IPR050678">
    <property type="entry name" value="DNA_Partitioning_ATPase"/>
</dbReference>
<protein>
    <submittedName>
        <fullName evidence="2">ParA family protein</fullName>
    </submittedName>
</protein>